<keyword evidence="1" id="KW-0175">Coiled coil</keyword>
<feature type="domain" description="Smr" evidence="3">
    <location>
        <begin position="882"/>
        <end position="963"/>
    </location>
</feature>
<dbReference type="SUPFAM" id="SSF160443">
    <property type="entry name" value="SMR domain-like"/>
    <property type="match status" value="1"/>
</dbReference>
<reference evidence="5 6" key="1">
    <citation type="submission" date="2024-05" db="EMBL/GenBank/DDBJ databases">
        <title>Genetic variation in Jamaican populations of the coffee berry borer (Hypothenemus hampei).</title>
        <authorList>
            <person name="Errbii M."/>
            <person name="Myrie A."/>
        </authorList>
    </citation>
    <scope>NUCLEOTIDE SEQUENCE [LARGE SCALE GENOMIC DNA]</scope>
    <source>
        <strain evidence="5">JA-Hopewell-2020-01-JO</strain>
        <tissue evidence="5">Whole body</tissue>
    </source>
</reference>
<dbReference type="EMBL" id="JBDJPC010000010">
    <property type="protein sequence ID" value="KAL1490710.1"/>
    <property type="molecule type" value="Genomic_DNA"/>
</dbReference>
<organism evidence="5 6">
    <name type="scientific">Hypothenemus hampei</name>
    <name type="common">Coffee berry borer</name>
    <dbReference type="NCBI Taxonomy" id="57062"/>
    <lineage>
        <taxon>Eukaryota</taxon>
        <taxon>Metazoa</taxon>
        <taxon>Ecdysozoa</taxon>
        <taxon>Arthropoda</taxon>
        <taxon>Hexapoda</taxon>
        <taxon>Insecta</taxon>
        <taxon>Pterygota</taxon>
        <taxon>Neoptera</taxon>
        <taxon>Endopterygota</taxon>
        <taxon>Coleoptera</taxon>
        <taxon>Polyphaga</taxon>
        <taxon>Cucujiformia</taxon>
        <taxon>Curculionidae</taxon>
        <taxon>Scolytinae</taxon>
        <taxon>Hypothenemus</taxon>
    </lineage>
</organism>
<gene>
    <name evidence="5" type="ORF">ABEB36_013361</name>
</gene>
<sequence>MASFHYNIGEQPSMQNLNHQFGDKLNIQMSVVSNPQLGAVRRTNGDRLYEIRQNPFNSTSNVMNSESNNRKSKKAFEIERVINEINQGYKVLVLVRGVPGSGKSTLAKMILQNTIGDNYDYAKKHILSTDDYFMKNGVYQFDPNSLSDAHGWNQQRAFSVMSKGYSPVIIDNTNTQMWEMKPYATMATDYGYFLEILEPDTHWFFNDKELEKRNKHGVPKAAIKNMLERYEKNVIPIKLLAAYDLKYKFQRPPQFRLQPPFSGQFSTNELSSIRKAPSPIASSSVDDILMQSDSTLLNAPVLKPVTSSAMKQSTSLFDSMNKWGVDEKALHSWDIVTPLKDAREIHSPILISDDEDVIETREMSTCTEDTDFTVLRNIDTIPPPIEYMILRAHNREIYKTNAYPRPTQTIARKLMIDKSCLTEDLFDEHHAHLEQLEYVFPNLTTKIIKYWYEKCNCDFDCTIELLLNEREEVIHSSVDDEMPVKNEKEEVIVEVPSDVVQSPSSPIHKRKLPSNSQESIELKMFIESKVTINDKHYSEKLLKIKQARYGEPSAIDVESDVHIAGRSSVDDEHQENKLDSDDSDWEMVYAQPKEKTIEMNLGEHFVKQLEEQFGDSKLVYPKGFQPVVQIPESLARQLYTFYIESVYQQMDNQNALMDDLVKEDEEFARKLQESEENIVTVPEGSPFKLPDKEPTELTEIMKEQRVLVKWQKEAEKWKEDTPDTLAARLTRNKLFKAFPRLNKDTLIEILHAHNNVYKDTVETLLASTNETREDFESLINPPINETVMEEMRKAHDDCSEEQTENSPKTAQEYREEANKYLEKRSKLYEKVQIYHQKGMREVAQFYSGLASKQTKLFEQANSLAATAFVDEHSKRLEDCNTLDLHFLYVKEAIPNLDIFLDRNINLLRLSTTMHSDSLQIITGRGKNSAGGLSRIRPAVITRLKERKLSYNHLNPGLLRVKVTRNSKLTCEL</sequence>
<dbReference type="PROSITE" id="PS50828">
    <property type="entry name" value="SMR"/>
    <property type="match status" value="1"/>
</dbReference>
<dbReference type="PANTHER" id="PTHR46535">
    <property type="entry name" value="NEDD4-BINDING PROTEIN 2"/>
    <property type="match status" value="1"/>
</dbReference>
<protein>
    <recommendedName>
        <fullName evidence="7">NEDD4-binding protein 2</fullName>
    </recommendedName>
</protein>
<dbReference type="Pfam" id="PF13671">
    <property type="entry name" value="AAA_33"/>
    <property type="match status" value="1"/>
</dbReference>
<dbReference type="Gene3D" id="3.40.50.300">
    <property type="entry name" value="P-loop containing nucleotide triphosphate hydrolases"/>
    <property type="match status" value="1"/>
</dbReference>
<dbReference type="SUPFAM" id="SSF46934">
    <property type="entry name" value="UBA-like"/>
    <property type="match status" value="1"/>
</dbReference>
<dbReference type="Pfam" id="PF08590">
    <property type="entry name" value="DUF1771"/>
    <property type="match status" value="1"/>
</dbReference>
<dbReference type="InterPro" id="IPR027417">
    <property type="entry name" value="P-loop_NTPase"/>
</dbReference>
<keyword evidence="6" id="KW-1185">Reference proteome</keyword>
<dbReference type="SMART" id="SM01162">
    <property type="entry name" value="DUF1771"/>
    <property type="match status" value="1"/>
</dbReference>
<dbReference type="InterPro" id="IPR036063">
    <property type="entry name" value="Smr_dom_sf"/>
</dbReference>
<dbReference type="Gene3D" id="3.30.1370.110">
    <property type="match status" value="1"/>
</dbReference>
<comment type="caution">
    <text evidence="5">The sequence shown here is derived from an EMBL/GenBank/DDBJ whole genome shotgun (WGS) entry which is preliminary data.</text>
</comment>
<evidence type="ECO:0000259" key="4">
    <source>
        <dbReference type="PROSITE" id="PS51140"/>
    </source>
</evidence>
<accession>A0ABD1E7Y1</accession>
<dbReference type="SUPFAM" id="SSF52540">
    <property type="entry name" value="P-loop containing nucleoside triphosphate hydrolases"/>
    <property type="match status" value="1"/>
</dbReference>
<evidence type="ECO:0000259" key="3">
    <source>
        <dbReference type="PROSITE" id="PS50828"/>
    </source>
</evidence>
<dbReference type="InterPro" id="IPR003892">
    <property type="entry name" value="CUE"/>
</dbReference>
<name>A0ABD1E7Y1_HYPHA</name>
<evidence type="ECO:0000256" key="1">
    <source>
        <dbReference type="SAM" id="Coils"/>
    </source>
</evidence>
<dbReference type="PROSITE" id="PS51140">
    <property type="entry name" value="CUE"/>
    <property type="match status" value="1"/>
</dbReference>
<feature type="coiled-coil region" evidence="1">
    <location>
        <begin position="643"/>
        <end position="720"/>
    </location>
</feature>
<evidence type="ECO:0000313" key="5">
    <source>
        <dbReference type="EMBL" id="KAL1490710.1"/>
    </source>
</evidence>
<dbReference type="InterPro" id="IPR002625">
    <property type="entry name" value="Smr_dom"/>
</dbReference>
<feature type="region of interest" description="Disordered" evidence="2">
    <location>
        <begin position="796"/>
        <end position="815"/>
    </location>
</feature>
<dbReference type="InterPro" id="IPR013899">
    <property type="entry name" value="DUF1771"/>
</dbReference>
<dbReference type="SMART" id="SM00463">
    <property type="entry name" value="SMR"/>
    <property type="match status" value="1"/>
</dbReference>
<feature type="domain" description="CUE" evidence="4">
    <location>
        <begin position="428"/>
        <end position="471"/>
    </location>
</feature>
<dbReference type="PANTHER" id="PTHR46535:SF1">
    <property type="entry name" value="NEDD4-BINDING PROTEIN 2"/>
    <property type="match status" value="1"/>
</dbReference>
<evidence type="ECO:0000313" key="6">
    <source>
        <dbReference type="Proteomes" id="UP001566132"/>
    </source>
</evidence>
<evidence type="ECO:0008006" key="7">
    <source>
        <dbReference type="Google" id="ProtNLM"/>
    </source>
</evidence>
<proteinExistence type="predicted"/>
<dbReference type="AlphaFoldDB" id="A0ABD1E7Y1"/>
<evidence type="ECO:0000256" key="2">
    <source>
        <dbReference type="SAM" id="MobiDB-lite"/>
    </source>
</evidence>
<dbReference type="Proteomes" id="UP001566132">
    <property type="component" value="Unassembled WGS sequence"/>
</dbReference>
<dbReference type="InterPro" id="IPR009060">
    <property type="entry name" value="UBA-like_sf"/>
</dbReference>
<dbReference type="InterPro" id="IPR052772">
    <property type="entry name" value="Endo/PolyKinase_Domain-Protein"/>
</dbReference>